<evidence type="ECO:0000259" key="6">
    <source>
        <dbReference type="Pfam" id="PF02826"/>
    </source>
</evidence>
<dbReference type="PANTHER" id="PTHR43761">
    <property type="entry name" value="D-ISOMER SPECIFIC 2-HYDROXYACID DEHYDROGENASE FAMILY PROTEIN (AFU_ORTHOLOGUE AFUA_1G13630)"/>
    <property type="match status" value="1"/>
</dbReference>
<feature type="domain" description="D-isomer specific 2-hydroxyacid dehydrogenase NAD-binding" evidence="6">
    <location>
        <begin position="109"/>
        <end position="275"/>
    </location>
</feature>
<accession>A0A1F7J4Z1</accession>
<dbReference type="AlphaFoldDB" id="A0A1F7J4Z1"/>
<dbReference type="Pfam" id="PF02826">
    <property type="entry name" value="2-Hacid_dh_C"/>
    <property type="match status" value="1"/>
</dbReference>
<organism evidence="7 8">
    <name type="scientific">Candidatus Roizmanbacteria bacterium RIFCSPLOWO2_01_FULL_40_42</name>
    <dbReference type="NCBI Taxonomy" id="1802066"/>
    <lineage>
        <taxon>Bacteria</taxon>
        <taxon>Candidatus Roizmaniibacteriota</taxon>
    </lineage>
</organism>
<evidence type="ECO:0000256" key="3">
    <source>
        <dbReference type="ARBA" id="ARBA00023027"/>
    </source>
</evidence>
<protein>
    <submittedName>
        <fullName evidence="7">Uncharacterized protein</fullName>
    </submittedName>
</protein>
<sequence>MKLKKIVCLGFNGNELEDNYWSELDKLTEKRVLATGDEVKNHQDGEALLVKLGSKVGKEVVDAFPNLKYIGMLGTGYGGIDTRYATKKGITVTNIADYATEGVSEFTFAILLEYLRSIEKAKTQAKQGNYSDDFSGVEIKGKTFGVIGLGHIGLRTAEIAKAFGADVIYESFNRKKEAEAKGIKYSDEVLSQADILTVNLALNSQTEGYFNATRINTFKKNVIVINPSPMELFDFKALVDRLKKGDITFMLDHSDEMTKEQLDCLKPLKNCIIYPPVAYLTVEASKLKKRIYVDNLKNFLAGKPTNKVN</sequence>
<dbReference type="PANTHER" id="PTHR43761:SF1">
    <property type="entry name" value="D-ISOMER SPECIFIC 2-HYDROXYACID DEHYDROGENASE CATALYTIC DOMAIN-CONTAINING PROTEIN-RELATED"/>
    <property type="match status" value="1"/>
</dbReference>
<reference evidence="7 8" key="1">
    <citation type="journal article" date="2016" name="Nat. Commun.">
        <title>Thousands of microbial genomes shed light on interconnected biogeochemical processes in an aquifer system.</title>
        <authorList>
            <person name="Anantharaman K."/>
            <person name="Brown C.T."/>
            <person name="Hug L.A."/>
            <person name="Sharon I."/>
            <person name="Castelle C.J."/>
            <person name="Probst A.J."/>
            <person name="Thomas B.C."/>
            <person name="Singh A."/>
            <person name="Wilkins M.J."/>
            <person name="Karaoz U."/>
            <person name="Brodie E.L."/>
            <person name="Williams K.H."/>
            <person name="Hubbard S.S."/>
            <person name="Banfield J.F."/>
        </authorList>
    </citation>
    <scope>NUCLEOTIDE SEQUENCE [LARGE SCALE GENOMIC DNA]</scope>
</reference>
<evidence type="ECO:0000259" key="5">
    <source>
        <dbReference type="Pfam" id="PF00389"/>
    </source>
</evidence>
<comment type="similarity">
    <text evidence="1 4">Belongs to the D-isomer specific 2-hydroxyacid dehydrogenase family.</text>
</comment>
<evidence type="ECO:0000256" key="2">
    <source>
        <dbReference type="ARBA" id="ARBA00023002"/>
    </source>
</evidence>
<dbReference type="InterPro" id="IPR050418">
    <property type="entry name" value="D-iso_2-hydroxyacid_DH_PdxB"/>
</dbReference>
<proteinExistence type="inferred from homology"/>
<name>A0A1F7J4Z1_9BACT</name>
<evidence type="ECO:0000256" key="4">
    <source>
        <dbReference type="RuleBase" id="RU003719"/>
    </source>
</evidence>
<dbReference type="InterPro" id="IPR006139">
    <property type="entry name" value="D-isomer_2_OHA_DH_cat_dom"/>
</dbReference>
<dbReference type="InterPro" id="IPR006140">
    <property type="entry name" value="D-isomer_DH_NAD-bd"/>
</dbReference>
<keyword evidence="3" id="KW-0520">NAD</keyword>
<keyword evidence="2 4" id="KW-0560">Oxidoreductase</keyword>
<dbReference type="Proteomes" id="UP000178558">
    <property type="component" value="Unassembled WGS sequence"/>
</dbReference>
<evidence type="ECO:0000313" key="7">
    <source>
        <dbReference type="EMBL" id="OGK50656.1"/>
    </source>
</evidence>
<evidence type="ECO:0000256" key="1">
    <source>
        <dbReference type="ARBA" id="ARBA00005854"/>
    </source>
</evidence>
<dbReference type="GO" id="GO:0016616">
    <property type="term" value="F:oxidoreductase activity, acting on the CH-OH group of donors, NAD or NADP as acceptor"/>
    <property type="evidence" value="ECO:0007669"/>
    <property type="project" value="InterPro"/>
</dbReference>
<dbReference type="EMBL" id="MGAQ01000014">
    <property type="protein sequence ID" value="OGK50656.1"/>
    <property type="molecule type" value="Genomic_DNA"/>
</dbReference>
<dbReference type="SUPFAM" id="SSF51735">
    <property type="entry name" value="NAD(P)-binding Rossmann-fold domains"/>
    <property type="match status" value="1"/>
</dbReference>
<dbReference type="Pfam" id="PF00389">
    <property type="entry name" value="2-Hacid_dh"/>
    <property type="match status" value="1"/>
</dbReference>
<dbReference type="GO" id="GO:0051287">
    <property type="term" value="F:NAD binding"/>
    <property type="evidence" value="ECO:0007669"/>
    <property type="project" value="InterPro"/>
</dbReference>
<feature type="domain" description="D-isomer specific 2-hydroxyacid dehydrogenase catalytic" evidence="5">
    <location>
        <begin position="40"/>
        <end position="309"/>
    </location>
</feature>
<evidence type="ECO:0000313" key="8">
    <source>
        <dbReference type="Proteomes" id="UP000178558"/>
    </source>
</evidence>
<dbReference type="InterPro" id="IPR036291">
    <property type="entry name" value="NAD(P)-bd_dom_sf"/>
</dbReference>
<dbReference type="SUPFAM" id="SSF52283">
    <property type="entry name" value="Formate/glycerate dehydrogenase catalytic domain-like"/>
    <property type="match status" value="1"/>
</dbReference>
<dbReference type="Gene3D" id="3.40.50.720">
    <property type="entry name" value="NAD(P)-binding Rossmann-like Domain"/>
    <property type="match status" value="2"/>
</dbReference>
<gene>
    <name evidence="7" type="ORF">A3B50_00565</name>
</gene>
<comment type="caution">
    <text evidence="7">The sequence shown here is derived from an EMBL/GenBank/DDBJ whole genome shotgun (WGS) entry which is preliminary data.</text>
</comment>